<dbReference type="EMBL" id="VTOZ01000028">
    <property type="protein sequence ID" value="TYZ27327.1"/>
    <property type="molecule type" value="Genomic_DNA"/>
</dbReference>
<feature type="non-terminal residue" evidence="1">
    <location>
        <position position="81"/>
    </location>
</feature>
<proteinExistence type="predicted"/>
<dbReference type="RefSeq" id="WP_222931162.1">
    <property type="nucleotide sequence ID" value="NZ_VTOZ01000028.1"/>
</dbReference>
<sequence>MSKKNDDFFIEKKPWSIVKDELLGCYLTPYVSKILHTHRPLVYVDCFAGKGKFEDGTPGSPIIAMDIFKNALSTTKIKGDV</sequence>
<evidence type="ECO:0008006" key="3">
    <source>
        <dbReference type="Google" id="ProtNLM"/>
    </source>
</evidence>
<name>A0A5D6WHV3_9FIRM</name>
<comment type="caution">
    <text evidence="1">The sequence shown here is derived from an EMBL/GenBank/DDBJ whole genome shotgun (WGS) entry which is preliminary data.</text>
</comment>
<reference evidence="1 2" key="1">
    <citation type="submission" date="2019-08" db="EMBL/GenBank/DDBJ databases">
        <title>Selenomonas sp. mPRGC5 and Selenomonas sp. mPRGC8 isolated from ruminal fluid of dairy goat (Capra hircus).</title>
        <authorList>
            <person name="Poothong S."/>
            <person name="Nuengjamnong C."/>
            <person name="Tanasupawat S."/>
        </authorList>
    </citation>
    <scope>NUCLEOTIDE SEQUENCE [LARGE SCALE GENOMIC DNA]</scope>
    <source>
        <strain evidence="2">mPRGC8</strain>
    </source>
</reference>
<keyword evidence="2" id="KW-1185">Reference proteome</keyword>
<protein>
    <recommendedName>
        <fullName evidence="3">Three-Cys-motif partner protein TcmP</fullName>
    </recommendedName>
</protein>
<gene>
    <name evidence="1" type="ORF">FZ041_11590</name>
</gene>
<organism evidence="1 2">
    <name type="scientific">Selenomonas caprae</name>
    <dbReference type="NCBI Taxonomy" id="2606905"/>
    <lineage>
        <taxon>Bacteria</taxon>
        <taxon>Bacillati</taxon>
        <taxon>Bacillota</taxon>
        <taxon>Negativicutes</taxon>
        <taxon>Selenomonadales</taxon>
        <taxon>Selenomonadaceae</taxon>
        <taxon>Selenomonas</taxon>
    </lineage>
</organism>
<dbReference type="Proteomes" id="UP000322783">
    <property type="component" value="Unassembled WGS sequence"/>
</dbReference>
<evidence type="ECO:0000313" key="2">
    <source>
        <dbReference type="Proteomes" id="UP000322783"/>
    </source>
</evidence>
<accession>A0A5D6WHV3</accession>
<dbReference type="AlphaFoldDB" id="A0A5D6WHV3"/>
<evidence type="ECO:0000313" key="1">
    <source>
        <dbReference type="EMBL" id="TYZ27327.1"/>
    </source>
</evidence>